<dbReference type="InterPro" id="IPR010920">
    <property type="entry name" value="LSM_dom_sf"/>
</dbReference>
<dbReference type="Proteomes" id="UP000187203">
    <property type="component" value="Unassembled WGS sequence"/>
</dbReference>
<dbReference type="AlphaFoldDB" id="A0A1R3J794"/>
<evidence type="ECO:0000256" key="1">
    <source>
        <dbReference type="SAM" id="Phobius"/>
    </source>
</evidence>
<proteinExistence type="predicted"/>
<accession>A0A1R3J794</accession>
<comment type="caution">
    <text evidence="2">The sequence shown here is derived from an EMBL/GenBank/DDBJ whole genome shotgun (WGS) entry which is preliminary data.</text>
</comment>
<evidence type="ECO:0000313" key="3">
    <source>
        <dbReference type="Proteomes" id="UP000187203"/>
    </source>
</evidence>
<keyword evidence="1" id="KW-0812">Transmembrane</keyword>
<gene>
    <name evidence="2" type="ORF">COLO4_18968</name>
</gene>
<sequence>MAKSITSSCDGARAHIYKWRQRFLDCVNFYLTYNLYGKGDEINFGDDLYLVTKITLRYTFIWRVSYDDEKQVPNYIMMAKSITNYTRIKKRHKKRTVVVLELISTNGGKAFLDNVIFYLTYNLYGKAFVMMLGLIFTIGGKAFLNSVIFYPTYNQYGKGDKINFGEGIYLLYTTKVIHVGIIGIAFAAAVMVFGLIFTNGGKAFLDSVIFYPTYNLYGKGDEINFGEGIYLVIEIHIRKEGFKR</sequence>
<organism evidence="2 3">
    <name type="scientific">Corchorus olitorius</name>
    <dbReference type="NCBI Taxonomy" id="93759"/>
    <lineage>
        <taxon>Eukaryota</taxon>
        <taxon>Viridiplantae</taxon>
        <taxon>Streptophyta</taxon>
        <taxon>Embryophyta</taxon>
        <taxon>Tracheophyta</taxon>
        <taxon>Spermatophyta</taxon>
        <taxon>Magnoliopsida</taxon>
        <taxon>eudicotyledons</taxon>
        <taxon>Gunneridae</taxon>
        <taxon>Pentapetalae</taxon>
        <taxon>rosids</taxon>
        <taxon>malvids</taxon>
        <taxon>Malvales</taxon>
        <taxon>Malvaceae</taxon>
        <taxon>Grewioideae</taxon>
        <taxon>Apeibeae</taxon>
        <taxon>Corchorus</taxon>
    </lineage>
</organism>
<protein>
    <submittedName>
        <fullName evidence="2">Uncharacterized protein</fullName>
    </submittedName>
</protein>
<feature type="transmembrane region" description="Helical" evidence="1">
    <location>
        <begin position="169"/>
        <end position="197"/>
    </location>
</feature>
<dbReference type="SUPFAM" id="SSF50182">
    <property type="entry name" value="Sm-like ribonucleoproteins"/>
    <property type="match status" value="1"/>
</dbReference>
<dbReference type="OrthoDB" id="10659851at2759"/>
<keyword evidence="1" id="KW-1133">Transmembrane helix</keyword>
<dbReference type="EMBL" id="AWUE01016533">
    <property type="protein sequence ID" value="OMO90670.1"/>
    <property type="molecule type" value="Genomic_DNA"/>
</dbReference>
<keyword evidence="3" id="KW-1185">Reference proteome</keyword>
<name>A0A1R3J794_9ROSI</name>
<feature type="transmembrane region" description="Helical" evidence="1">
    <location>
        <begin position="97"/>
        <end position="121"/>
    </location>
</feature>
<reference evidence="3" key="1">
    <citation type="submission" date="2013-09" db="EMBL/GenBank/DDBJ databases">
        <title>Corchorus olitorius genome sequencing.</title>
        <authorList>
            <person name="Alam M."/>
            <person name="Haque M.S."/>
            <person name="Islam M.S."/>
            <person name="Emdad E.M."/>
            <person name="Islam M.M."/>
            <person name="Ahmed B."/>
            <person name="Halim A."/>
            <person name="Hossen Q.M.M."/>
            <person name="Hossain M.Z."/>
            <person name="Ahmed R."/>
            <person name="Khan M.M."/>
            <person name="Islam R."/>
            <person name="Rashid M.M."/>
            <person name="Khan S.A."/>
            <person name="Rahman M.S."/>
            <person name="Alam M."/>
            <person name="Yahiya A.S."/>
            <person name="Khan M.S."/>
            <person name="Azam M.S."/>
            <person name="Haque T."/>
            <person name="Lashkar M.Z.H."/>
            <person name="Akhand A.I."/>
            <person name="Morshed G."/>
            <person name="Roy S."/>
            <person name="Uddin K.S."/>
            <person name="Rabeya T."/>
            <person name="Hossain A.S."/>
            <person name="Chowdhury A."/>
            <person name="Snigdha A.R."/>
            <person name="Mortoza M.S."/>
            <person name="Matin S.A."/>
            <person name="Hoque S.M.E."/>
            <person name="Islam M.K."/>
            <person name="Roy D.K."/>
            <person name="Haider R."/>
            <person name="Moosa M.M."/>
            <person name="Elias S.M."/>
            <person name="Hasan A.M."/>
            <person name="Jahan S."/>
            <person name="Shafiuddin M."/>
            <person name="Mahmood N."/>
            <person name="Shommy N.S."/>
        </authorList>
    </citation>
    <scope>NUCLEOTIDE SEQUENCE [LARGE SCALE GENOMIC DNA]</scope>
    <source>
        <strain evidence="3">cv. O-4</strain>
    </source>
</reference>
<evidence type="ECO:0000313" key="2">
    <source>
        <dbReference type="EMBL" id="OMO90670.1"/>
    </source>
</evidence>
<keyword evidence="1" id="KW-0472">Membrane</keyword>
<feature type="transmembrane region" description="Helical" evidence="1">
    <location>
        <begin position="127"/>
        <end position="148"/>
    </location>
</feature>